<evidence type="ECO:0000259" key="4">
    <source>
        <dbReference type="SMART" id="SM00249"/>
    </source>
</evidence>
<sequence length="140" mass="15687">EKTKIMISGKINESEEQGDFPCGCCGKGVRENSIWCRGCQKWCHGRCSGLGRVKRDDENYRCPACIKGKIDVEKTIVIGSGKKNKKEEQSYPCGCCGKEVRKNAIWCRGCQKWCHGRCSGLGRVKKDDENYRCPACINGK</sequence>
<keyword evidence="3" id="KW-0862">Zinc</keyword>
<dbReference type="AlphaFoldDB" id="A0AAV2RIZ4"/>
<dbReference type="InterPro" id="IPR011011">
    <property type="entry name" value="Znf_FYVE_PHD"/>
</dbReference>
<keyword evidence="1" id="KW-0479">Metal-binding</keyword>
<evidence type="ECO:0000256" key="1">
    <source>
        <dbReference type="ARBA" id="ARBA00022723"/>
    </source>
</evidence>
<reference evidence="5 6" key="1">
    <citation type="submission" date="2024-05" db="EMBL/GenBank/DDBJ databases">
        <authorList>
            <person name="Wallberg A."/>
        </authorList>
    </citation>
    <scope>NUCLEOTIDE SEQUENCE [LARGE SCALE GENOMIC DNA]</scope>
</reference>
<dbReference type="InterPro" id="IPR001965">
    <property type="entry name" value="Znf_PHD"/>
</dbReference>
<feature type="non-terminal residue" evidence="5">
    <location>
        <position position="140"/>
    </location>
</feature>
<accession>A0AAV2RIZ4</accession>
<organism evidence="5 6">
    <name type="scientific">Meganyctiphanes norvegica</name>
    <name type="common">Northern krill</name>
    <name type="synonym">Thysanopoda norvegica</name>
    <dbReference type="NCBI Taxonomy" id="48144"/>
    <lineage>
        <taxon>Eukaryota</taxon>
        <taxon>Metazoa</taxon>
        <taxon>Ecdysozoa</taxon>
        <taxon>Arthropoda</taxon>
        <taxon>Crustacea</taxon>
        <taxon>Multicrustacea</taxon>
        <taxon>Malacostraca</taxon>
        <taxon>Eumalacostraca</taxon>
        <taxon>Eucarida</taxon>
        <taxon>Euphausiacea</taxon>
        <taxon>Euphausiidae</taxon>
        <taxon>Meganyctiphanes</taxon>
    </lineage>
</organism>
<dbReference type="SUPFAM" id="SSF57903">
    <property type="entry name" value="FYVE/PHD zinc finger"/>
    <property type="match status" value="2"/>
</dbReference>
<dbReference type="Proteomes" id="UP001497623">
    <property type="component" value="Unassembled WGS sequence"/>
</dbReference>
<dbReference type="Gene3D" id="3.30.40.10">
    <property type="entry name" value="Zinc/RING finger domain, C3HC4 (zinc finger)"/>
    <property type="match status" value="2"/>
</dbReference>
<keyword evidence="2" id="KW-0863">Zinc-finger</keyword>
<evidence type="ECO:0000256" key="2">
    <source>
        <dbReference type="ARBA" id="ARBA00022771"/>
    </source>
</evidence>
<dbReference type="GO" id="GO:0008270">
    <property type="term" value="F:zinc ion binding"/>
    <property type="evidence" value="ECO:0007669"/>
    <property type="project" value="UniProtKB-KW"/>
</dbReference>
<name>A0AAV2RIZ4_MEGNR</name>
<gene>
    <name evidence="5" type="ORF">MNOR_LOCUS25851</name>
</gene>
<comment type="caution">
    <text evidence="5">The sequence shown here is derived from an EMBL/GenBank/DDBJ whole genome shotgun (WGS) entry which is preliminary data.</text>
</comment>
<feature type="domain" description="Zinc finger PHD-type" evidence="4">
    <location>
        <begin position="21"/>
        <end position="66"/>
    </location>
</feature>
<keyword evidence="6" id="KW-1185">Reference proteome</keyword>
<dbReference type="EMBL" id="CAXKWB010025112">
    <property type="protein sequence ID" value="CAL4127371.1"/>
    <property type="molecule type" value="Genomic_DNA"/>
</dbReference>
<proteinExistence type="predicted"/>
<protein>
    <recommendedName>
        <fullName evidence="4">Zinc finger PHD-type domain-containing protein</fullName>
    </recommendedName>
</protein>
<feature type="domain" description="Zinc finger PHD-type" evidence="4">
    <location>
        <begin position="92"/>
        <end position="137"/>
    </location>
</feature>
<dbReference type="SMART" id="SM00249">
    <property type="entry name" value="PHD"/>
    <property type="match status" value="2"/>
</dbReference>
<feature type="non-terminal residue" evidence="5">
    <location>
        <position position="1"/>
    </location>
</feature>
<evidence type="ECO:0000313" key="5">
    <source>
        <dbReference type="EMBL" id="CAL4127371.1"/>
    </source>
</evidence>
<evidence type="ECO:0000313" key="6">
    <source>
        <dbReference type="Proteomes" id="UP001497623"/>
    </source>
</evidence>
<evidence type="ECO:0000256" key="3">
    <source>
        <dbReference type="ARBA" id="ARBA00022833"/>
    </source>
</evidence>
<dbReference type="InterPro" id="IPR013083">
    <property type="entry name" value="Znf_RING/FYVE/PHD"/>
</dbReference>